<dbReference type="CDD" id="cd00112">
    <property type="entry name" value="LDLa"/>
    <property type="match status" value="4"/>
</dbReference>
<keyword evidence="14" id="KW-1185">Reference proteome</keyword>
<feature type="compositionally biased region" description="Low complexity" evidence="11">
    <location>
        <begin position="256"/>
        <end position="271"/>
    </location>
</feature>
<feature type="region of interest" description="Disordered" evidence="11">
    <location>
        <begin position="256"/>
        <end position="283"/>
    </location>
</feature>
<dbReference type="InterPro" id="IPR036383">
    <property type="entry name" value="TSP1_rpt_sf"/>
</dbReference>
<dbReference type="InterPro" id="IPR036364">
    <property type="entry name" value="SEA_dom_sf"/>
</dbReference>
<keyword evidence="6" id="KW-0472">Membrane</keyword>
<evidence type="ECO:0000256" key="10">
    <source>
        <dbReference type="PROSITE-ProRule" id="PRU00124"/>
    </source>
</evidence>
<dbReference type="InterPro" id="IPR023415">
    <property type="entry name" value="LDLR_class-A_CS"/>
</dbReference>
<feature type="disulfide bond" evidence="10">
    <location>
        <begin position="362"/>
        <end position="380"/>
    </location>
</feature>
<dbReference type="Pfam" id="PF01390">
    <property type="entry name" value="SEA"/>
    <property type="match status" value="1"/>
</dbReference>
<feature type="disulfide bond" evidence="10">
    <location>
        <begin position="355"/>
        <end position="367"/>
    </location>
</feature>
<feature type="disulfide bond" evidence="10">
    <location>
        <begin position="411"/>
        <end position="426"/>
    </location>
</feature>
<sequence length="684" mass="74760">MLFLTRWCIGTLPPSFKYGGRVAAGSSVVEGEFRITNQNFWPGLEDPTSEEYRSMADSIENELDILFRGSVWSREYNHSQVITFSEGSLLVRAQLVLNTADEAAAQKLGTAFLRGLHNRHGHEWLGQYSVDITSIRFTEVVVVDTLPLSTTTSPATTTVATEESSTVVMEASHRLPSLNVGWGEWGPWSTCSPCSPQYDQIRTRQCRLDAGRGILVNSIEPCLPSGLGGQLQGTGGDLETRPCQCDHTLLDSTTTTTTTTMSTTTTTKSTTTPPPWKDEQPQKEERVDEMSTERLCDSCLPGEVCVGLQGEAYPTCRTARDSGDRTGCGGLCAIDSEVCQALGSRAFQCHSASLCLHDEWRCADGLCIPHIKRCDGHMNCYDQSDELHCRCGPDKFQCGNNTSCLPVTSKCDGKMDCWDGSDEANCTTLCPNPDTQFTCRSSQCIPQHQFCDGLEDCRDGSDEPFGCFGRCQPNEHQCRNRRCIPASSVCDGGDTCGDNSDEQDCNRTLVTLPPRTGAPLLNLSSTRSLIGTTLLNVSTMGGHQTTARTDRIWLLHLGGSNASNMENTPSVNAFPSSFTNTEDRGNASFALYITKSLIEQNPSTSTTMPQISGISTDNNTYNDKRDRKSEGIFNANDALSQSDSHGRVSPVIDRSWRRTAQVMPSMEEFGDAFGHKVKKDPVTG</sequence>
<dbReference type="GO" id="GO:0005886">
    <property type="term" value="C:plasma membrane"/>
    <property type="evidence" value="ECO:0007669"/>
    <property type="project" value="TreeGrafter"/>
</dbReference>
<dbReference type="InterPro" id="IPR051221">
    <property type="entry name" value="LDLR-related"/>
</dbReference>
<evidence type="ECO:0000256" key="6">
    <source>
        <dbReference type="ARBA" id="ARBA00023136"/>
    </source>
</evidence>
<reference evidence="13" key="1">
    <citation type="journal article" date="2021" name="Sci. Adv.">
        <title>The American lobster genome reveals insights on longevity, neural, and immune adaptations.</title>
        <authorList>
            <person name="Polinski J.M."/>
            <person name="Zimin A.V."/>
            <person name="Clark K.F."/>
            <person name="Kohn A.B."/>
            <person name="Sadowski N."/>
            <person name="Timp W."/>
            <person name="Ptitsyn A."/>
            <person name="Khanna P."/>
            <person name="Romanova D.Y."/>
            <person name="Williams P."/>
            <person name="Greenwood S.J."/>
            <person name="Moroz L.L."/>
            <person name="Walt D.R."/>
            <person name="Bodnar A.G."/>
        </authorList>
    </citation>
    <scope>NUCLEOTIDE SEQUENCE</scope>
    <source>
        <strain evidence="13">GMGI-L3</strain>
    </source>
</reference>
<dbReference type="AlphaFoldDB" id="A0A8J5JHE0"/>
<feature type="disulfide bond" evidence="10">
    <location>
        <begin position="374"/>
        <end position="389"/>
    </location>
</feature>
<dbReference type="PANTHER" id="PTHR22722">
    <property type="entry name" value="LOW-DENSITY LIPOPROTEIN RECEPTOR-RELATED PROTEIN 2-RELATED"/>
    <property type="match status" value="1"/>
</dbReference>
<feature type="compositionally biased region" description="Polar residues" evidence="11">
    <location>
        <begin position="602"/>
        <end position="621"/>
    </location>
</feature>
<feature type="disulfide bond" evidence="10">
    <location>
        <begin position="478"/>
        <end position="496"/>
    </location>
</feature>
<evidence type="ECO:0000313" key="14">
    <source>
        <dbReference type="Proteomes" id="UP000747542"/>
    </source>
</evidence>
<dbReference type="SMART" id="SM00192">
    <property type="entry name" value="LDLa"/>
    <property type="match status" value="4"/>
</dbReference>
<dbReference type="Proteomes" id="UP000747542">
    <property type="component" value="Unassembled WGS sequence"/>
</dbReference>
<proteinExistence type="predicted"/>
<dbReference type="PRINTS" id="PR00261">
    <property type="entry name" value="LDLRECEPTOR"/>
</dbReference>
<dbReference type="PROSITE" id="PS50024">
    <property type="entry name" value="SEA"/>
    <property type="match status" value="1"/>
</dbReference>
<accession>A0A8J5JHE0</accession>
<dbReference type="Gene3D" id="4.10.400.10">
    <property type="entry name" value="Low-density Lipoprotein Receptor"/>
    <property type="match status" value="4"/>
</dbReference>
<keyword evidence="7 10" id="KW-1015">Disulfide bond</keyword>
<keyword evidence="13" id="KW-0449">Lipoprotein</keyword>
<evidence type="ECO:0000259" key="12">
    <source>
        <dbReference type="PROSITE" id="PS50024"/>
    </source>
</evidence>
<keyword evidence="2" id="KW-0245">EGF-like domain</keyword>
<dbReference type="EMBL" id="JAHLQT010037635">
    <property type="protein sequence ID" value="KAG7157261.1"/>
    <property type="molecule type" value="Genomic_DNA"/>
</dbReference>
<dbReference type="PROSITE" id="PS50092">
    <property type="entry name" value="TSP1"/>
    <property type="match status" value="1"/>
</dbReference>
<keyword evidence="4" id="KW-0677">Repeat</keyword>
<dbReference type="InterPro" id="IPR000884">
    <property type="entry name" value="TSP1_rpt"/>
</dbReference>
<comment type="subcellular location">
    <subcellularLocation>
        <location evidence="1">Membrane</location>
        <topology evidence="1">Single-pass membrane protein</topology>
    </subcellularLocation>
</comment>
<keyword evidence="8 13" id="KW-0675">Receptor</keyword>
<evidence type="ECO:0000313" key="13">
    <source>
        <dbReference type="EMBL" id="KAG7157261.1"/>
    </source>
</evidence>
<evidence type="ECO:0000256" key="8">
    <source>
        <dbReference type="ARBA" id="ARBA00023170"/>
    </source>
</evidence>
<evidence type="ECO:0000256" key="11">
    <source>
        <dbReference type="SAM" id="MobiDB-lite"/>
    </source>
</evidence>
<feature type="disulfide bond" evidence="10">
    <location>
        <begin position="439"/>
        <end position="457"/>
    </location>
</feature>
<feature type="disulfide bond" evidence="10">
    <location>
        <begin position="471"/>
        <end position="483"/>
    </location>
</feature>
<keyword evidence="5" id="KW-1133">Transmembrane helix</keyword>
<organism evidence="13 14">
    <name type="scientific">Homarus americanus</name>
    <name type="common">American lobster</name>
    <dbReference type="NCBI Taxonomy" id="6706"/>
    <lineage>
        <taxon>Eukaryota</taxon>
        <taxon>Metazoa</taxon>
        <taxon>Ecdysozoa</taxon>
        <taxon>Arthropoda</taxon>
        <taxon>Crustacea</taxon>
        <taxon>Multicrustacea</taxon>
        <taxon>Malacostraca</taxon>
        <taxon>Eumalacostraca</taxon>
        <taxon>Eucarida</taxon>
        <taxon>Decapoda</taxon>
        <taxon>Pleocyemata</taxon>
        <taxon>Astacidea</taxon>
        <taxon>Nephropoidea</taxon>
        <taxon>Nephropidae</taxon>
        <taxon>Homarus</taxon>
    </lineage>
</organism>
<evidence type="ECO:0000256" key="2">
    <source>
        <dbReference type="ARBA" id="ARBA00022536"/>
    </source>
</evidence>
<dbReference type="InterPro" id="IPR000082">
    <property type="entry name" value="SEA_dom"/>
</dbReference>
<evidence type="ECO:0000256" key="1">
    <source>
        <dbReference type="ARBA" id="ARBA00004167"/>
    </source>
</evidence>
<feature type="region of interest" description="Disordered" evidence="11">
    <location>
        <begin position="602"/>
        <end position="626"/>
    </location>
</feature>
<evidence type="ECO:0000256" key="7">
    <source>
        <dbReference type="ARBA" id="ARBA00023157"/>
    </source>
</evidence>
<dbReference type="SUPFAM" id="SSF82671">
    <property type="entry name" value="SEA domain"/>
    <property type="match status" value="1"/>
</dbReference>
<evidence type="ECO:0000256" key="5">
    <source>
        <dbReference type="ARBA" id="ARBA00022989"/>
    </source>
</evidence>
<evidence type="ECO:0000256" key="3">
    <source>
        <dbReference type="ARBA" id="ARBA00022692"/>
    </source>
</evidence>
<dbReference type="InterPro" id="IPR036055">
    <property type="entry name" value="LDL_receptor-like_sf"/>
</dbReference>
<evidence type="ECO:0000256" key="4">
    <source>
        <dbReference type="ARBA" id="ARBA00022737"/>
    </source>
</evidence>
<dbReference type="Gene3D" id="2.20.100.10">
    <property type="entry name" value="Thrombospondin type-1 (TSP1) repeat"/>
    <property type="match status" value="1"/>
</dbReference>
<comment type="caution">
    <text evidence="10">Lacks conserved residue(s) required for the propagation of feature annotation.</text>
</comment>
<dbReference type="SUPFAM" id="SSF57424">
    <property type="entry name" value="LDL receptor-like module"/>
    <property type="match status" value="4"/>
</dbReference>
<dbReference type="GO" id="GO:0043235">
    <property type="term" value="C:receptor complex"/>
    <property type="evidence" value="ECO:0007669"/>
    <property type="project" value="TreeGrafter"/>
</dbReference>
<dbReference type="PROSITE" id="PS50068">
    <property type="entry name" value="LDLRA_2"/>
    <property type="match status" value="4"/>
</dbReference>
<protein>
    <submittedName>
        <fullName evidence="13">Low-density lipoprotein receptor-related protein-like 3</fullName>
    </submittedName>
</protein>
<keyword evidence="3" id="KW-0812">Transmembrane</keyword>
<dbReference type="InterPro" id="IPR002172">
    <property type="entry name" value="LDrepeatLR_classA_rpt"/>
</dbReference>
<dbReference type="PROSITE" id="PS01209">
    <property type="entry name" value="LDLRA_1"/>
    <property type="match status" value="3"/>
</dbReference>
<comment type="caution">
    <text evidence="13">The sequence shown here is derived from an EMBL/GenBank/DDBJ whole genome shotgun (WGS) entry which is preliminary data.</text>
</comment>
<gene>
    <name evidence="13" type="primary">Lrp-L3</name>
    <name evidence="13" type="ORF">Hamer_G022648</name>
</gene>
<feature type="disulfide bond" evidence="10">
    <location>
        <begin position="490"/>
        <end position="505"/>
    </location>
</feature>
<name>A0A8J5JHE0_HOMAM</name>
<dbReference type="Pfam" id="PF00057">
    <property type="entry name" value="Ldl_recept_a"/>
    <property type="match status" value="4"/>
</dbReference>
<feature type="domain" description="SEA" evidence="12">
    <location>
        <begin position="25"/>
        <end position="142"/>
    </location>
</feature>
<evidence type="ECO:0000256" key="9">
    <source>
        <dbReference type="ARBA" id="ARBA00023180"/>
    </source>
</evidence>
<keyword evidence="9" id="KW-0325">Glycoprotein</keyword>
<dbReference type="Gene3D" id="3.30.70.960">
    <property type="entry name" value="SEA domain"/>
    <property type="match status" value="1"/>
</dbReference>